<evidence type="ECO:0000313" key="5">
    <source>
        <dbReference type="Proteomes" id="UP001295423"/>
    </source>
</evidence>
<dbReference type="SMART" id="SM00513">
    <property type="entry name" value="SAP"/>
    <property type="match status" value="2"/>
</dbReference>
<dbReference type="InterPro" id="IPR043502">
    <property type="entry name" value="DNA/RNA_pol_sf"/>
</dbReference>
<dbReference type="AlphaFoldDB" id="A0AAD2FHT3"/>
<keyword evidence="1" id="KW-0235">DNA replication</keyword>
<dbReference type="GO" id="GO:0003887">
    <property type="term" value="F:DNA-directed DNA polymerase activity"/>
    <property type="evidence" value="ECO:0007669"/>
    <property type="project" value="InterPro"/>
</dbReference>
<keyword evidence="5" id="KW-1185">Reference proteome</keyword>
<dbReference type="Proteomes" id="UP001295423">
    <property type="component" value="Unassembled WGS sequence"/>
</dbReference>
<dbReference type="InterPro" id="IPR036397">
    <property type="entry name" value="RNaseH_sf"/>
</dbReference>
<dbReference type="GO" id="GO:0006302">
    <property type="term" value="P:double-strand break repair"/>
    <property type="evidence" value="ECO:0007669"/>
    <property type="project" value="TreeGrafter"/>
</dbReference>
<comment type="caution">
    <text evidence="4">The sequence shown here is derived from an EMBL/GenBank/DDBJ whole genome shotgun (WGS) entry which is preliminary data.</text>
</comment>
<dbReference type="GO" id="GO:0006261">
    <property type="term" value="P:DNA-templated DNA replication"/>
    <property type="evidence" value="ECO:0007669"/>
    <property type="project" value="InterPro"/>
</dbReference>
<dbReference type="SUPFAM" id="SSF56672">
    <property type="entry name" value="DNA/RNA polymerases"/>
    <property type="match status" value="1"/>
</dbReference>
<dbReference type="GO" id="GO:0003677">
    <property type="term" value="F:DNA binding"/>
    <property type="evidence" value="ECO:0007669"/>
    <property type="project" value="InterPro"/>
</dbReference>
<dbReference type="SMART" id="SM00482">
    <property type="entry name" value="POLAc"/>
    <property type="match status" value="1"/>
</dbReference>
<dbReference type="PRINTS" id="PR00868">
    <property type="entry name" value="DNAPOLI"/>
</dbReference>
<dbReference type="Gene3D" id="1.10.720.30">
    <property type="entry name" value="SAP domain"/>
    <property type="match status" value="1"/>
</dbReference>
<feature type="region of interest" description="Disordered" evidence="2">
    <location>
        <begin position="1"/>
        <end position="62"/>
    </location>
</feature>
<name>A0AAD2FHT3_9STRA</name>
<dbReference type="Gene3D" id="3.30.70.370">
    <property type="match status" value="1"/>
</dbReference>
<dbReference type="InterPro" id="IPR002298">
    <property type="entry name" value="DNA_polymerase_A"/>
</dbReference>
<dbReference type="SUPFAM" id="SSF68906">
    <property type="entry name" value="SAP domain"/>
    <property type="match status" value="1"/>
</dbReference>
<dbReference type="Gene3D" id="3.30.420.10">
    <property type="entry name" value="Ribonuclease H-like superfamily/Ribonuclease H"/>
    <property type="match status" value="1"/>
</dbReference>
<gene>
    <name evidence="4" type="ORF">CYCCA115_LOCUS6885</name>
</gene>
<dbReference type="GO" id="GO:0005737">
    <property type="term" value="C:cytoplasm"/>
    <property type="evidence" value="ECO:0007669"/>
    <property type="project" value="UniProtKB-ARBA"/>
</dbReference>
<evidence type="ECO:0000256" key="2">
    <source>
        <dbReference type="SAM" id="MobiDB-lite"/>
    </source>
</evidence>
<feature type="compositionally biased region" description="Acidic residues" evidence="2">
    <location>
        <begin position="27"/>
        <end position="37"/>
    </location>
</feature>
<feature type="domain" description="SAP" evidence="3">
    <location>
        <begin position="462"/>
        <end position="496"/>
    </location>
</feature>
<dbReference type="InterPro" id="IPR002562">
    <property type="entry name" value="3'-5'_exonuclease_dom"/>
</dbReference>
<dbReference type="PANTHER" id="PTHR10133">
    <property type="entry name" value="DNA POLYMERASE I"/>
    <property type="match status" value="1"/>
</dbReference>
<dbReference type="Pfam" id="PF00476">
    <property type="entry name" value="DNA_pol_A"/>
    <property type="match status" value="1"/>
</dbReference>
<dbReference type="InterPro" id="IPR003034">
    <property type="entry name" value="SAP_dom"/>
</dbReference>
<evidence type="ECO:0000256" key="1">
    <source>
        <dbReference type="ARBA" id="ARBA00022705"/>
    </source>
</evidence>
<dbReference type="SUPFAM" id="SSF53098">
    <property type="entry name" value="Ribonuclease H-like"/>
    <property type="match status" value="1"/>
</dbReference>
<dbReference type="GO" id="GO:0008408">
    <property type="term" value="F:3'-5' exonuclease activity"/>
    <property type="evidence" value="ECO:0007669"/>
    <property type="project" value="InterPro"/>
</dbReference>
<organism evidence="4 5">
    <name type="scientific">Cylindrotheca closterium</name>
    <dbReference type="NCBI Taxonomy" id="2856"/>
    <lineage>
        <taxon>Eukaryota</taxon>
        <taxon>Sar</taxon>
        <taxon>Stramenopiles</taxon>
        <taxon>Ochrophyta</taxon>
        <taxon>Bacillariophyta</taxon>
        <taxon>Bacillariophyceae</taxon>
        <taxon>Bacillariophycidae</taxon>
        <taxon>Bacillariales</taxon>
        <taxon>Bacillariaceae</taxon>
        <taxon>Cylindrotheca</taxon>
    </lineage>
</organism>
<dbReference type="InterPro" id="IPR001098">
    <property type="entry name" value="DNA-dir_DNA_pol_A_palm_dom"/>
</dbReference>
<sequence>MKATVVDESSTSSSTISNDGPLHEQTNDEFLEFEPELFEGLTSRPKPGGNWNPRDPVAWSKNFGRRSPEYEERLKSIIQLKEGDEGYFDHSEMKMPKVTMVRTKEQAKIVMEKLMNADRSILHAADTEVMDISLKEVGPIGNGYVTCASVYSGPDFDYGLGAEPGSTLWIDNLDDACGILQEFKEWFEDPTIYKVFHNYGFDRHVLWNEGIDCQGFGGDTMHMARLQDTSRAKGQGEGQGLGYSLEALTSTILGMRKRPMKEIFGVPRLRKDGTPGSLIDVPAIEVLQRDPRFRKNFILYSCYDAEGTWRLHQELVRRLQEMSWLANGKNLYDYYWENMREFGKVLTDMERRGMRVDAKDYLASVEVQARKDRVEHSRKFREWAATKIGPDGLAMNPASSTQLGAFLFGGALNEKTEEPTEVERVFKVKREEIPEDALAAYEKRDEDNKAGKSQVEVESDELDQMTATQLKALCKEQGLKVSGKKDELKDRLRVHFLSGKVDESKMDEFDEMSDDELRLSLAARDLETAGIREDLLTRLREDIMFVQELETVIPPDAANGYRTISEALAAAAKDGGTVGDILAAIDEKNSAGPKALDVKITSLRMQPEKYTAGGAPSVTADVLRKLAGDPFEDPPRYGTAYDFFGGGKEGHEACEALFSLCAIGSIDTMIANFLTSLQSLADHDSRVHCSLNLNTETGRLSSRRPNLQNQPALEKDKYKIRQAFQSSAGNGLIVADYGQLELRLLASMTRCKSMIDAFESGGDFHSRTALDMFDYVREKVDAGEVLLEWDYSKGSPPKPLLKDEYASERRKAKTLNFSIAYGKTSHGLSQDWGVSTTEAQEMLDKWYDARPEVRNWQKNTKAYARKFGITRTLMGRYRQLPEATGRNRRFVGHAERASINTPIQGGAADVAMMAMNKINNSEILRRLGWILLMQIHDEVILEGPEETAEEAFKEVIQCMEAPWVPGLEKTAVPLLVDGSYTHKNWYEAK</sequence>
<reference evidence="4" key="1">
    <citation type="submission" date="2023-08" db="EMBL/GenBank/DDBJ databases">
        <authorList>
            <person name="Audoor S."/>
            <person name="Bilcke G."/>
        </authorList>
    </citation>
    <scope>NUCLEOTIDE SEQUENCE</scope>
</reference>
<dbReference type="CDD" id="cd08640">
    <property type="entry name" value="DNA_pol_A_plastid_like"/>
    <property type="match status" value="1"/>
</dbReference>
<dbReference type="Gene3D" id="1.10.150.20">
    <property type="entry name" value="5' to 3' exonuclease, C-terminal subdomain"/>
    <property type="match status" value="1"/>
</dbReference>
<dbReference type="Pfam" id="PF02037">
    <property type="entry name" value="SAP"/>
    <property type="match status" value="1"/>
</dbReference>
<protein>
    <recommendedName>
        <fullName evidence="3">SAP domain-containing protein</fullName>
    </recommendedName>
</protein>
<dbReference type="Pfam" id="PF01612">
    <property type="entry name" value="DNA_pol_A_exo1"/>
    <property type="match status" value="1"/>
</dbReference>
<evidence type="ECO:0000259" key="3">
    <source>
        <dbReference type="PROSITE" id="PS50800"/>
    </source>
</evidence>
<accession>A0AAD2FHT3</accession>
<dbReference type="PANTHER" id="PTHR10133:SF27">
    <property type="entry name" value="DNA POLYMERASE NU"/>
    <property type="match status" value="1"/>
</dbReference>
<proteinExistence type="predicted"/>
<feature type="domain" description="SAP" evidence="3">
    <location>
        <begin position="509"/>
        <end position="543"/>
    </location>
</feature>
<dbReference type="PROSITE" id="PS50800">
    <property type="entry name" value="SAP"/>
    <property type="match status" value="2"/>
</dbReference>
<dbReference type="InterPro" id="IPR012337">
    <property type="entry name" value="RNaseH-like_sf"/>
</dbReference>
<dbReference type="InterPro" id="IPR036361">
    <property type="entry name" value="SAP_dom_sf"/>
</dbReference>
<dbReference type="EMBL" id="CAKOGP040000890">
    <property type="protein sequence ID" value="CAJ1940128.1"/>
    <property type="molecule type" value="Genomic_DNA"/>
</dbReference>
<evidence type="ECO:0000313" key="4">
    <source>
        <dbReference type="EMBL" id="CAJ1940128.1"/>
    </source>
</evidence>